<evidence type="ECO:0000256" key="3">
    <source>
        <dbReference type="ARBA" id="ARBA00023002"/>
    </source>
</evidence>
<feature type="non-terminal residue" evidence="6">
    <location>
        <position position="1"/>
    </location>
</feature>
<keyword evidence="3" id="KW-0560">Oxidoreductase</keyword>
<reference evidence="6" key="1">
    <citation type="journal article" date="2014" name="Front. Microbiol.">
        <title>High frequency of phylogenetically diverse reductive dehalogenase-homologous genes in deep subseafloor sedimentary metagenomes.</title>
        <authorList>
            <person name="Kawai M."/>
            <person name="Futagami T."/>
            <person name="Toyoda A."/>
            <person name="Takaki Y."/>
            <person name="Nishi S."/>
            <person name="Hori S."/>
            <person name="Arai W."/>
            <person name="Tsubouchi T."/>
            <person name="Morono Y."/>
            <person name="Uchiyama I."/>
            <person name="Ito T."/>
            <person name="Fujiyama A."/>
            <person name="Inagaki F."/>
            <person name="Takami H."/>
        </authorList>
    </citation>
    <scope>NUCLEOTIDE SEQUENCE</scope>
    <source>
        <strain evidence="6">Expedition CK06-06</strain>
    </source>
</reference>
<dbReference type="GO" id="GO:0031419">
    <property type="term" value="F:cobalamin binding"/>
    <property type="evidence" value="ECO:0007669"/>
    <property type="project" value="UniProtKB-KW"/>
</dbReference>
<evidence type="ECO:0000256" key="2">
    <source>
        <dbReference type="ARBA" id="ARBA00022628"/>
    </source>
</evidence>
<keyword evidence="4" id="KW-0170">Cobalt</keyword>
<evidence type="ECO:0000256" key="1">
    <source>
        <dbReference type="ARBA" id="ARBA00001922"/>
    </source>
</evidence>
<evidence type="ECO:0000256" key="4">
    <source>
        <dbReference type="ARBA" id="ARBA00023285"/>
    </source>
</evidence>
<evidence type="ECO:0000313" key="6">
    <source>
        <dbReference type="EMBL" id="GAG18295.1"/>
    </source>
</evidence>
<protein>
    <recommendedName>
        <fullName evidence="5">Ribonucleotide reductase large subunit C-terminal domain-containing protein</fullName>
    </recommendedName>
</protein>
<dbReference type="EMBL" id="BARS01035418">
    <property type="protein sequence ID" value="GAG18295.1"/>
    <property type="molecule type" value="Genomic_DNA"/>
</dbReference>
<proteinExistence type="predicted"/>
<comment type="caution">
    <text evidence="6">The sequence shown here is derived from an EMBL/GenBank/DDBJ whole genome shotgun (WGS) entry which is preliminary data.</text>
</comment>
<dbReference type="Pfam" id="PF02867">
    <property type="entry name" value="Ribonuc_red_lgC"/>
    <property type="match status" value="1"/>
</dbReference>
<feature type="non-terminal residue" evidence="6">
    <location>
        <position position="259"/>
    </location>
</feature>
<gene>
    <name evidence="6" type="ORF">S01H1_54568</name>
</gene>
<dbReference type="PANTHER" id="PTHR43371:SF1">
    <property type="entry name" value="RIBONUCLEOSIDE-DIPHOSPHATE REDUCTASE"/>
    <property type="match status" value="1"/>
</dbReference>
<comment type="cofactor">
    <cofactor evidence="1">
        <name>adenosylcob(III)alamin</name>
        <dbReference type="ChEBI" id="CHEBI:18408"/>
    </cofactor>
</comment>
<organism evidence="6">
    <name type="scientific">marine sediment metagenome</name>
    <dbReference type="NCBI Taxonomy" id="412755"/>
    <lineage>
        <taxon>unclassified sequences</taxon>
        <taxon>metagenomes</taxon>
        <taxon>ecological metagenomes</taxon>
    </lineage>
</organism>
<name>X0VJ61_9ZZZZ</name>
<dbReference type="InterPro" id="IPR050862">
    <property type="entry name" value="RdRp_reductase_class-2"/>
</dbReference>
<dbReference type="Gene3D" id="3.20.70.20">
    <property type="match status" value="1"/>
</dbReference>
<dbReference type="GO" id="GO:0004748">
    <property type="term" value="F:ribonucleoside-diphosphate reductase activity, thioredoxin disulfide as acceptor"/>
    <property type="evidence" value="ECO:0007669"/>
    <property type="project" value="TreeGrafter"/>
</dbReference>
<keyword evidence="2" id="KW-0846">Cobalamin</keyword>
<dbReference type="AlphaFoldDB" id="X0VJ61"/>
<dbReference type="PANTHER" id="PTHR43371">
    <property type="entry name" value="VITAMIN B12-DEPENDENT RIBONUCLEOTIDE REDUCTASE"/>
    <property type="match status" value="1"/>
</dbReference>
<dbReference type="SUPFAM" id="SSF51998">
    <property type="entry name" value="PFL-like glycyl radical enzymes"/>
    <property type="match status" value="1"/>
</dbReference>
<sequence>WASADPGIQFHTTINDWHTCPQSGPIRASNPCSEYMFLDDTACNLASLNLTAFRRPDKSFDTDAFEHACRLWTIVLEIAVLMAQFPSRRIAELSYRYRTLGLGFANIGGLLMTSGISYDSNAARAICGAISAIMTGVSYATSAEMANELGPFPGYQPNANDMLRVVRNHRRAAYGQADGYEKLATNPVPLDHAACPDKALIEAATGAWDRAIELGQSHGFRNAQATVVAPTGTIGLVMDCDTTGIEPDFALVKFKKLAG</sequence>
<dbReference type="InterPro" id="IPR000788">
    <property type="entry name" value="RNR_lg_C"/>
</dbReference>
<evidence type="ECO:0000259" key="5">
    <source>
        <dbReference type="Pfam" id="PF02867"/>
    </source>
</evidence>
<feature type="domain" description="Ribonucleotide reductase large subunit C-terminal" evidence="5">
    <location>
        <begin position="1"/>
        <end position="257"/>
    </location>
</feature>
<accession>X0VJ61</accession>